<comment type="catalytic activity">
    <reaction evidence="6">
        <text>2 superoxide + 2 H(+) = H2O2 + O2</text>
        <dbReference type="Rhea" id="RHEA:20696"/>
        <dbReference type="ChEBI" id="CHEBI:15378"/>
        <dbReference type="ChEBI" id="CHEBI:15379"/>
        <dbReference type="ChEBI" id="CHEBI:16240"/>
        <dbReference type="ChEBI" id="CHEBI:18421"/>
        <dbReference type="EC" id="1.15.1.1"/>
    </reaction>
</comment>
<dbReference type="PROSITE" id="PS00088">
    <property type="entry name" value="SOD_MN"/>
    <property type="match status" value="1"/>
</dbReference>
<evidence type="ECO:0000256" key="2">
    <source>
        <dbReference type="ARBA" id="ARBA00012682"/>
    </source>
</evidence>
<dbReference type="AlphaFoldDB" id="A0A0D0F399"/>
<dbReference type="PRINTS" id="PR01703">
    <property type="entry name" value="MNSODISMTASE"/>
</dbReference>
<evidence type="ECO:0000313" key="11">
    <source>
        <dbReference type="Proteomes" id="UP000032061"/>
    </source>
</evidence>
<feature type="domain" description="Manganese/iron superoxide dismutase C-terminal" evidence="8">
    <location>
        <begin position="145"/>
        <end position="249"/>
    </location>
</feature>
<evidence type="ECO:0000256" key="3">
    <source>
        <dbReference type="ARBA" id="ARBA00022723"/>
    </source>
</evidence>
<dbReference type="Proteomes" id="UP000198302">
    <property type="component" value="Unassembled WGS sequence"/>
</dbReference>
<feature type="binding site" evidence="5">
    <location>
        <position position="216"/>
    </location>
    <ligand>
        <name>Mn(2+)</name>
        <dbReference type="ChEBI" id="CHEBI:29035"/>
    </ligand>
</feature>
<dbReference type="InterPro" id="IPR019832">
    <property type="entry name" value="Mn/Fe_SOD_C"/>
</dbReference>
<dbReference type="Pfam" id="PF00081">
    <property type="entry name" value="Sod_Fe_N"/>
    <property type="match status" value="1"/>
</dbReference>
<dbReference type="EMBL" id="JPRK01000009">
    <property type="protein sequence ID" value="KIO52577.1"/>
    <property type="molecule type" value="Genomic_DNA"/>
</dbReference>
<dbReference type="InterPro" id="IPR019831">
    <property type="entry name" value="Mn/Fe_SOD_N"/>
</dbReference>
<dbReference type="EMBL" id="MUGX01000009">
    <property type="protein sequence ID" value="OXA89211.1"/>
    <property type="molecule type" value="Genomic_DNA"/>
</dbReference>
<dbReference type="OrthoDB" id="9803125at2"/>
<dbReference type="Proteomes" id="UP000032061">
    <property type="component" value="Unassembled WGS sequence"/>
</dbReference>
<dbReference type="PANTHER" id="PTHR43595">
    <property type="entry name" value="37S RIBOSOMAL PROTEIN S26, MITOCHONDRIAL"/>
    <property type="match status" value="1"/>
</dbReference>
<sequence length="260" mass="29743">MKKNITRFGIFASFLLLFSCNDKNKLTEVVEVPLPSKEEKITIGSPNDVKADPGPFELTKLAFSYDALAPAIRTLTLETHYSKHYLTYTNNLNKEIVNTELENLPIEDILKKLDLSNAKLRQNAGGYYNHTLYFNVLTPKEQTPKDTLSGSINKEFGSFSNLTTQFKGQSEKQFGSGWVWLVVDRYGKLQITTTENQDNPLMKNALIPGTPILGIDLWEHAYYLDYQNKKGSYIDAFYEHINWEKVNENYIAALKKVKRV</sequence>
<dbReference type="GO" id="GO:0004784">
    <property type="term" value="F:superoxide dismutase activity"/>
    <property type="evidence" value="ECO:0007669"/>
    <property type="project" value="UniProtKB-EC"/>
</dbReference>
<dbReference type="RefSeq" id="WP_041517876.1">
    <property type="nucleotide sequence ID" value="NZ_JPRK01000009.1"/>
</dbReference>
<dbReference type="PANTHER" id="PTHR43595:SF2">
    <property type="entry name" value="SMALL RIBOSOMAL SUBUNIT PROTEIN MS42"/>
    <property type="match status" value="1"/>
</dbReference>
<evidence type="ECO:0000256" key="6">
    <source>
        <dbReference type="RuleBase" id="RU000414"/>
    </source>
</evidence>
<dbReference type="PIRSF" id="PIRSF000349">
    <property type="entry name" value="SODismutase"/>
    <property type="match status" value="1"/>
</dbReference>
<evidence type="ECO:0000313" key="10">
    <source>
        <dbReference type="EMBL" id="OXA89211.1"/>
    </source>
</evidence>
<organism evidence="9 11">
    <name type="scientific">Flavobacterium hibernum</name>
    <dbReference type="NCBI Taxonomy" id="37752"/>
    <lineage>
        <taxon>Bacteria</taxon>
        <taxon>Pseudomonadati</taxon>
        <taxon>Bacteroidota</taxon>
        <taxon>Flavobacteriia</taxon>
        <taxon>Flavobacteriales</taxon>
        <taxon>Flavobacteriaceae</taxon>
        <taxon>Flavobacterium</taxon>
    </lineage>
</organism>
<feature type="binding site" evidence="5">
    <location>
        <position position="220"/>
    </location>
    <ligand>
        <name>Mn(2+)</name>
        <dbReference type="ChEBI" id="CHEBI:29035"/>
    </ligand>
</feature>
<feature type="domain" description="Manganese/iron superoxide dismutase N-terminal" evidence="7">
    <location>
        <begin position="56"/>
        <end position="137"/>
    </location>
</feature>
<dbReference type="GO" id="GO:0005737">
    <property type="term" value="C:cytoplasm"/>
    <property type="evidence" value="ECO:0007669"/>
    <property type="project" value="TreeGrafter"/>
</dbReference>
<dbReference type="STRING" id="37752.IW18_11605"/>
<dbReference type="InterPro" id="IPR001189">
    <property type="entry name" value="Mn/Fe_SOD"/>
</dbReference>
<dbReference type="GO" id="GO:0046872">
    <property type="term" value="F:metal ion binding"/>
    <property type="evidence" value="ECO:0007669"/>
    <property type="project" value="UniProtKB-KW"/>
</dbReference>
<keyword evidence="4 6" id="KW-0560">Oxidoreductase</keyword>
<evidence type="ECO:0000313" key="9">
    <source>
        <dbReference type="EMBL" id="KIO52577.1"/>
    </source>
</evidence>
<accession>A0A0D0F399</accession>
<feature type="binding site" evidence="5">
    <location>
        <position position="80"/>
    </location>
    <ligand>
        <name>Mn(2+)</name>
        <dbReference type="ChEBI" id="CHEBI:29035"/>
    </ligand>
</feature>
<evidence type="ECO:0000256" key="4">
    <source>
        <dbReference type="ARBA" id="ARBA00023002"/>
    </source>
</evidence>
<feature type="binding site" evidence="5">
    <location>
        <position position="130"/>
    </location>
    <ligand>
        <name>Mn(2+)</name>
        <dbReference type="ChEBI" id="CHEBI:29035"/>
    </ligand>
</feature>
<reference evidence="10 12" key="2">
    <citation type="submission" date="2016-11" db="EMBL/GenBank/DDBJ databases">
        <title>Whole genomes of Flavobacteriaceae.</title>
        <authorList>
            <person name="Stine C."/>
            <person name="Li C."/>
            <person name="Tadesse D."/>
        </authorList>
    </citation>
    <scope>NUCLEOTIDE SEQUENCE [LARGE SCALE GENOMIC DNA]</scope>
    <source>
        <strain evidence="10 12">ATCC 51468</strain>
    </source>
</reference>
<name>A0A0D0F399_9FLAO</name>
<gene>
    <name evidence="10" type="ORF">B0A73_06440</name>
    <name evidence="9" type="ORF">IW18_11605</name>
</gene>
<dbReference type="Pfam" id="PF02777">
    <property type="entry name" value="Sod_Fe_C"/>
    <property type="match status" value="1"/>
</dbReference>
<dbReference type="SUPFAM" id="SSF46609">
    <property type="entry name" value="Fe,Mn superoxide dismutase (SOD), N-terminal domain"/>
    <property type="match status" value="1"/>
</dbReference>
<dbReference type="EC" id="1.15.1.1" evidence="2 6"/>
<evidence type="ECO:0000256" key="5">
    <source>
        <dbReference type="PIRSR" id="PIRSR000349-1"/>
    </source>
</evidence>
<dbReference type="InterPro" id="IPR036324">
    <property type="entry name" value="Mn/Fe_SOD_N_sf"/>
</dbReference>
<comment type="similarity">
    <text evidence="1 6">Belongs to the iron/manganese superoxide dismutase family.</text>
</comment>
<evidence type="ECO:0000259" key="8">
    <source>
        <dbReference type="Pfam" id="PF02777"/>
    </source>
</evidence>
<keyword evidence="12" id="KW-1185">Reference proteome</keyword>
<dbReference type="Gene3D" id="3.55.40.20">
    <property type="entry name" value="Iron/manganese superoxide dismutase, C-terminal domain"/>
    <property type="match status" value="1"/>
</dbReference>
<dbReference type="Gene3D" id="1.10.287.990">
    <property type="entry name" value="Fe,Mn superoxide dismutase (SOD) domain"/>
    <property type="match status" value="1"/>
</dbReference>
<reference evidence="9 11" key="1">
    <citation type="submission" date="2015-01" db="EMBL/GenBank/DDBJ databases">
        <title>Genome of Flavobacterium hibernum DSM 12611.</title>
        <authorList>
            <person name="Stropko S.J."/>
            <person name="Pipes S.E."/>
            <person name="Newman J.D."/>
        </authorList>
    </citation>
    <scope>NUCLEOTIDE SEQUENCE [LARGE SCALE GENOMIC DNA]</scope>
    <source>
        <strain evidence="9 11">DSM 12611</strain>
    </source>
</reference>
<dbReference type="InterPro" id="IPR019833">
    <property type="entry name" value="Mn/Fe_SOD_BS"/>
</dbReference>
<evidence type="ECO:0000313" key="12">
    <source>
        <dbReference type="Proteomes" id="UP000198302"/>
    </source>
</evidence>
<evidence type="ECO:0000259" key="7">
    <source>
        <dbReference type="Pfam" id="PF00081"/>
    </source>
</evidence>
<keyword evidence="3 5" id="KW-0479">Metal-binding</keyword>
<evidence type="ECO:0000256" key="1">
    <source>
        <dbReference type="ARBA" id="ARBA00008714"/>
    </source>
</evidence>
<comment type="function">
    <text evidence="6">Destroys radicals which are normally produced within the cells and which are toxic to biological systems.</text>
</comment>
<protein>
    <recommendedName>
        <fullName evidence="2 6">Superoxide dismutase</fullName>
        <ecNumber evidence="2 6">1.15.1.1</ecNumber>
    </recommendedName>
</protein>
<dbReference type="SUPFAM" id="SSF54719">
    <property type="entry name" value="Fe,Mn superoxide dismutase (SOD), C-terminal domain"/>
    <property type="match status" value="1"/>
</dbReference>
<proteinExistence type="inferred from homology"/>
<dbReference type="PROSITE" id="PS51257">
    <property type="entry name" value="PROKAR_LIPOPROTEIN"/>
    <property type="match status" value="1"/>
</dbReference>
<comment type="caution">
    <text evidence="9">The sequence shown here is derived from an EMBL/GenBank/DDBJ whole genome shotgun (WGS) entry which is preliminary data.</text>
</comment>
<dbReference type="InterPro" id="IPR036314">
    <property type="entry name" value="SOD_C_sf"/>
</dbReference>